<dbReference type="Gene3D" id="3.40.50.1820">
    <property type="entry name" value="alpha/beta hydrolase"/>
    <property type="match status" value="1"/>
</dbReference>
<comment type="caution">
    <text evidence="2">The sequence shown here is derived from an EMBL/GenBank/DDBJ whole genome shotgun (WGS) entry which is preliminary data.</text>
</comment>
<protein>
    <submittedName>
        <fullName evidence="2">Alpha/beta hydrolase</fullName>
    </submittedName>
</protein>
<dbReference type="Pfam" id="PF00561">
    <property type="entry name" value="Abhydrolase_1"/>
    <property type="match status" value="1"/>
</dbReference>
<sequence length="239" mass="26685">MLHGAMANAQRFRPWVPALCRDYRVVRMDMRGHGQSEVPAQSQTLNMSTLVDDVIALLDHLGVEATHFVGNSAGGYVGQHLAMQHPSRIKTLALFGSAPGLRNSQALTWLPMVEKFGLRQFLANTIDDRFPPHLHGTPQAEEFLDALGRNDIPFIARFIEYMATQEWGDQLHKIQCPTLVVVPGAGRIGAADVYQPMRTNLRQGEVLVYEGERHSICEYLADRCVADLRSFLARHPCKG</sequence>
<dbReference type="InterPro" id="IPR000073">
    <property type="entry name" value="AB_hydrolase_1"/>
</dbReference>
<name>A0A953T3T9_9BURK</name>
<organism evidence="2 3">
    <name type="scientific">Zwartia hollandica</name>
    <dbReference type="NCBI Taxonomy" id="324606"/>
    <lineage>
        <taxon>Bacteria</taxon>
        <taxon>Pseudomonadati</taxon>
        <taxon>Pseudomonadota</taxon>
        <taxon>Betaproteobacteria</taxon>
        <taxon>Burkholderiales</taxon>
        <taxon>Alcaligenaceae</taxon>
        <taxon>Zwartia</taxon>
    </lineage>
</organism>
<dbReference type="InterPro" id="IPR050266">
    <property type="entry name" value="AB_hydrolase_sf"/>
</dbReference>
<dbReference type="PRINTS" id="PR00111">
    <property type="entry name" value="ABHYDROLASE"/>
</dbReference>
<keyword evidence="3" id="KW-1185">Reference proteome</keyword>
<dbReference type="InterPro" id="IPR029058">
    <property type="entry name" value="AB_hydrolase_fold"/>
</dbReference>
<gene>
    <name evidence="2" type="ORF">KZZ10_03805</name>
</gene>
<evidence type="ECO:0000313" key="3">
    <source>
        <dbReference type="Proteomes" id="UP000739565"/>
    </source>
</evidence>
<dbReference type="GO" id="GO:0016787">
    <property type="term" value="F:hydrolase activity"/>
    <property type="evidence" value="ECO:0007669"/>
    <property type="project" value="UniProtKB-KW"/>
</dbReference>
<dbReference type="PANTHER" id="PTHR43798">
    <property type="entry name" value="MONOACYLGLYCEROL LIPASE"/>
    <property type="match status" value="1"/>
</dbReference>
<dbReference type="Proteomes" id="UP000739565">
    <property type="component" value="Unassembled WGS sequence"/>
</dbReference>
<dbReference type="AlphaFoldDB" id="A0A953T3T9"/>
<dbReference type="EMBL" id="JAHXRI010000006">
    <property type="protein sequence ID" value="MBZ1349761.1"/>
    <property type="molecule type" value="Genomic_DNA"/>
</dbReference>
<keyword evidence="2" id="KW-0378">Hydrolase</keyword>
<evidence type="ECO:0000259" key="1">
    <source>
        <dbReference type="Pfam" id="PF00561"/>
    </source>
</evidence>
<accession>A0A953T3T9</accession>
<feature type="domain" description="AB hydrolase-1" evidence="1">
    <location>
        <begin position="1"/>
        <end position="106"/>
    </location>
</feature>
<dbReference type="SUPFAM" id="SSF53474">
    <property type="entry name" value="alpha/beta-Hydrolases"/>
    <property type="match status" value="1"/>
</dbReference>
<evidence type="ECO:0000313" key="2">
    <source>
        <dbReference type="EMBL" id="MBZ1349761.1"/>
    </source>
</evidence>
<reference evidence="2" key="1">
    <citation type="submission" date="2021-07" db="EMBL/GenBank/DDBJ databases">
        <title>New genus and species of the family Alcaligenaceae.</title>
        <authorList>
            <person name="Hahn M.W."/>
        </authorList>
    </citation>
    <scope>NUCLEOTIDE SEQUENCE</scope>
    <source>
        <strain evidence="2">LF4-65</strain>
    </source>
</reference>
<proteinExistence type="predicted"/>